<sequence length="116" mass="13579">MNAEDLEKRWQQKSQEAFQTIAQWRQGHPKATMAEIETAIDQQLDQVRARIIEEVAQAEMHPEAEPEPTRCPQCGERMHRRGTRSRRLQTRGRQDVTLTRPYLDCPACGYSFFPPR</sequence>
<evidence type="ECO:0000313" key="2">
    <source>
        <dbReference type="EMBL" id="GCF12033.1"/>
    </source>
</evidence>
<feature type="region of interest" description="Disordered" evidence="1">
    <location>
        <begin position="57"/>
        <end position="95"/>
    </location>
</feature>
<feature type="compositionally biased region" description="Basic residues" evidence="1">
    <location>
        <begin position="78"/>
        <end position="90"/>
    </location>
</feature>
<dbReference type="InterPro" id="IPR022453">
    <property type="entry name" value="Znf_MqsA-type"/>
</dbReference>
<protein>
    <submittedName>
        <fullName evidence="2">Uncharacterized protein</fullName>
    </submittedName>
</protein>
<gene>
    <name evidence="2" type="ORF">KDI_55970</name>
</gene>
<evidence type="ECO:0000313" key="3">
    <source>
        <dbReference type="Proteomes" id="UP000322530"/>
    </source>
</evidence>
<accession>A0A5A5TLL9</accession>
<dbReference type="EMBL" id="BIXY01000222">
    <property type="protein sequence ID" value="GCF12033.1"/>
    <property type="molecule type" value="Genomic_DNA"/>
</dbReference>
<dbReference type="Proteomes" id="UP000322530">
    <property type="component" value="Unassembled WGS sequence"/>
</dbReference>
<name>A0A5A5TLL9_9CHLR</name>
<dbReference type="NCBIfam" id="TIGR03831">
    <property type="entry name" value="YgiT_finger"/>
    <property type="match status" value="1"/>
</dbReference>
<reference evidence="2 3" key="1">
    <citation type="submission" date="2019-01" db="EMBL/GenBank/DDBJ databases">
        <title>Draft genome sequence of Dictyobacter sp. Uno17.</title>
        <authorList>
            <person name="Wang C.M."/>
            <person name="Zheng Y."/>
            <person name="Sakai Y."/>
            <person name="Abe K."/>
            <person name="Yokota A."/>
            <person name="Yabe S."/>
        </authorList>
    </citation>
    <scope>NUCLEOTIDE SEQUENCE [LARGE SCALE GENOMIC DNA]</scope>
    <source>
        <strain evidence="2 3">Uno17</strain>
    </source>
</reference>
<keyword evidence="3" id="KW-1185">Reference proteome</keyword>
<comment type="caution">
    <text evidence="2">The sequence shown here is derived from an EMBL/GenBank/DDBJ whole genome shotgun (WGS) entry which is preliminary data.</text>
</comment>
<proteinExistence type="predicted"/>
<dbReference type="AlphaFoldDB" id="A0A5A5TLL9"/>
<evidence type="ECO:0000256" key="1">
    <source>
        <dbReference type="SAM" id="MobiDB-lite"/>
    </source>
</evidence>
<organism evidence="2 3">
    <name type="scientific">Dictyobacter arantiisoli</name>
    <dbReference type="NCBI Taxonomy" id="2014874"/>
    <lineage>
        <taxon>Bacteria</taxon>
        <taxon>Bacillati</taxon>
        <taxon>Chloroflexota</taxon>
        <taxon>Ktedonobacteria</taxon>
        <taxon>Ktedonobacterales</taxon>
        <taxon>Dictyobacteraceae</taxon>
        <taxon>Dictyobacter</taxon>
    </lineage>
</organism>